<feature type="compositionally biased region" description="Polar residues" evidence="14">
    <location>
        <begin position="390"/>
        <end position="403"/>
    </location>
</feature>
<evidence type="ECO:0000256" key="1">
    <source>
        <dbReference type="ARBA" id="ARBA00004651"/>
    </source>
</evidence>
<dbReference type="PRINTS" id="PR01157">
    <property type="entry name" value="P2YPURNOCPTR"/>
</dbReference>
<dbReference type="PROSITE" id="PS50262">
    <property type="entry name" value="G_PROTEIN_RECEP_F1_2"/>
    <property type="match status" value="1"/>
</dbReference>
<evidence type="ECO:0000256" key="12">
    <source>
        <dbReference type="ARBA" id="ARBA00045234"/>
    </source>
</evidence>
<dbReference type="PANTHER" id="PTHR24233:SF11">
    <property type="entry name" value="P2Y PURINOCEPTOR 14-LIKE"/>
    <property type="match status" value="1"/>
</dbReference>
<keyword evidence="3 13" id="KW-0812">Transmembrane</keyword>
<keyword evidence="6 15" id="KW-0472">Membrane</keyword>
<accession>A0AAN8HUX8</accession>
<keyword evidence="8 13" id="KW-0675">Receptor</keyword>
<evidence type="ECO:0000256" key="11">
    <source>
        <dbReference type="ARBA" id="ARBA00035691"/>
    </source>
</evidence>
<evidence type="ECO:0000313" key="18">
    <source>
        <dbReference type="Proteomes" id="UP001331515"/>
    </source>
</evidence>
<evidence type="ECO:0000256" key="3">
    <source>
        <dbReference type="ARBA" id="ARBA00022692"/>
    </source>
</evidence>
<dbReference type="AlphaFoldDB" id="A0AAN8HUX8"/>
<dbReference type="InterPro" id="IPR017452">
    <property type="entry name" value="GPCR_Rhodpsn_7TM"/>
</dbReference>
<dbReference type="EMBL" id="JAURVH010001517">
    <property type="protein sequence ID" value="KAK5928868.1"/>
    <property type="molecule type" value="Genomic_DNA"/>
</dbReference>
<protein>
    <recommendedName>
        <fullName evidence="11">Probable G-protein coupled receptor 34</fullName>
    </recommendedName>
</protein>
<dbReference type="FunFam" id="1.20.1070.10:FF:000150">
    <property type="entry name" value="probable G-protein coupled receptor 34"/>
    <property type="match status" value="1"/>
</dbReference>
<keyword evidence="9" id="KW-0325">Glycoprotein</keyword>
<evidence type="ECO:0000256" key="14">
    <source>
        <dbReference type="SAM" id="MobiDB-lite"/>
    </source>
</evidence>
<dbReference type="CDD" id="cd14982">
    <property type="entry name" value="7tmA_purinoceptor-like"/>
    <property type="match status" value="1"/>
</dbReference>
<evidence type="ECO:0000256" key="7">
    <source>
        <dbReference type="ARBA" id="ARBA00023157"/>
    </source>
</evidence>
<comment type="function">
    <text evidence="12">G-protein-coupled receptor of lysophosphatidylserine (LysoPS) that plays different roles in immune response. Acts a damage-sensing receptor that triggers tissue repair upon recognition of dying neutrophils. Mechanistically, apoptotic neutrophils release lysophosphatydilserine that are recognized by type 3 innate lymphoid cells (ILC3s) via GPR34, which activates downstream PI3K-AKT and RAS-ERK signaling pathways leading to STAT3 activation and IL-22 production. Plays an important role in microglial function, controlling morphology and phagocytosis.</text>
</comment>
<feature type="region of interest" description="Disordered" evidence="14">
    <location>
        <begin position="322"/>
        <end position="403"/>
    </location>
</feature>
<dbReference type="InterPro" id="IPR000276">
    <property type="entry name" value="GPCR_Rhodpsn"/>
</dbReference>
<dbReference type="SUPFAM" id="SSF81321">
    <property type="entry name" value="Family A G protein-coupled receptor-like"/>
    <property type="match status" value="1"/>
</dbReference>
<evidence type="ECO:0000256" key="10">
    <source>
        <dbReference type="ARBA" id="ARBA00023224"/>
    </source>
</evidence>
<evidence type="ECO:0000256" key="4">
    <source>
        <dbReference type="ARBA" id="ARBA00022989"/>
    </source>
</evidence>
<organism evidence="17 18">
    <name type="scientific">Champsocephalus gunnari</name>
    <name type="common">Mackerel icefish</name>
    <dbReference type="NCBI Taxonomy" id="52237"/>
    <lineage>
        <taxon>Eukaryota</taxon>
        <taxon>Metazoa</taxon>
        <taxon>Chordata</taxon>
        <taxon>Craniata</taxon>
        <taxon>Vertebrata</taxon>
        <taxon>Euteleostomi</taxon>
        <taxon>Actinopterygii</taxon>
        <taxon>Neopterygii</taxon>
        <taxon>Teleostei</taxon>
        <taxon>Neoteleostei</taxon>
        <taxon>Acanthomorphata</taxon>
        <taxon>Eupercaria</taxon>
        <taxon>Perciformes</taxon>
        <taxon>Notothenioidei</taxon>
        <taxon>Channichthyidae</taxon>
        <taxon>Champsocephalus</taxon>
    </lineage>
</organism>
<evidence type="ECO:0000256" key="15">
    <source>
        <dbReference type="SAM" id="Phobius"/>
    </source>
</evidence>
<keyword evidence="5 13" id="KW-0297">G-protein coupled receptor</keyword>
<dbReference type="PANTHER" id="PTHR24233">
    <property type="entry name" value="P2Y PURINOCEPTOR-RELATED G-PROTEIN COUPLED RECEPTOR"/>
    <property type="match status" value="1"/>
</dbReference>
<comment type="subcellular location">
    <subcellularLocation>
        <location evidence="1">Cell membrane</location>
        <topology evidence="1">Multi-pass membrane protein</topology>
    </subcellularLocation>
</comment>
<keyword evidence="7" id="KW-1015">Disulfide bond</keyword>
<keyword evidence="10 13" id="KW-0807">Transducer</keyword>
<dbReference type="Proteomes" id="UP001331515">
    <property type="component" value="Unassembled WGS sequence"/>
</dbReference>
<feature type="transmembrane region" description="Helical" evidence="15">
    <location>
        <begin position="29"/>
        <end position="54"/>
    </location>
</feature>
<dbReference type="PRINTS" id="PR00237">
    <property type="entry name" value="GPCRRHODOPSN"/>
</dbReference>
<evidence type="ECO:0000256" key="5">
    <source>
        <dbReference type="ARBA" id="ARBA00023040"/>
    </source>
</evidence>
<feature type="transmembrane region" description="Helical" evidence="15">
    <location>
        <begin position="288"/>
        <end position="310"/>
    </location>
</feature>
<evidence type="ECO:0000313" key="17">
    <source>
        <dbReference type="EMBL" id="KAK5928868.1"/>
    </source>
</evidence>
<feature type="transmembrane region" description="Helical" evidence="15">
    <location>
        <begin position="247"/>
        <end position="268"/>
    </location>
</feature>
<reference evidence="17 18" key="1">
    <citation type="journal article" date="2023" name="Mol. Biol. Evol.">
        <title>Genomics of Secondarily Temperate Adaptation in the Only Non-Antarctic Icefish.</title>
        <authorList>
            <person name="Rivera-Colon A.G."/>
            <person name="Rayamajhi N."/>
            <person name="Minhas B.F."/>
            <person name="Madrigal G."/>
            <person name="Bilyk K.T."/>
            <person name="Yoon V."/>
            <person name="Hune M."/>
            <person name="Gregory S."/>
            <person name="Cheng C.H.C."/>
            <person name="Catchen J.M."/>
        </authorList>
    </citation>
    <scope>NUCLEOTIDE SEQUENCE [LARGE SCALE GENOMIC DNA]</scope>
    <source>
        <tissue evidence="17">White muscle</tissue>
    </source>
</reference>
<feature type="domain" description="G-protein coupled receptors family 1 profile" evidence="16">
    <location>
        <begin position="45"/>
        <end position="303"/>
    </location>
</feature>
<feature type="transmembrane region" description="Helical" evidence="15">
    <location>
        <begin position="66"/>
        <end position="86"/>
    </location>
</feature>
<sequence>MSDQAGAAFNQSSGNQSTACEQGDASARLFFLLGHSLVFLVGLLLNGFTLKVYFCAQQQPSSSVTVYLKNLVAADFLISLCLPLRILNYSSTSVHIHLVYCKFGASAFYLNMYASILFMGYIAANRYLKIVHPLGNHILQTVRAARIVSTLTWLFLLATVIAYATLSLLSREPSSPAPLSRSCDALHGQLLSTVYKVIHSCSVLVFLLVLVSLVFFYHSTSRRLSEAQKRQPASSSSKKLAKSRRNMLVLVSVFCVCFVPYHLVRLPYAFLRRRCSWSQTFFYLKEVTVLLSVLNVCLDPLIYFIFCKAFRARLNLKRRSSLTQAPPRGEDTERRSSLTQAPPRGEDTERRSSLTQAPPRGEDTERRSSLTQAPPRGDDTERRSSRFNRKTSFTTSTRQNSVL</sequence>
<keyword evidence="4 15" id="KW-1133">Transmembrane helix</keyword>
<dbReference type="GO" id="GO:0045028">
    <property type="term" value="F:G protein-coupled purinergic nucleotide receptor activity"/>
    <property type="evidence" value="ECO:0007669"/>
    <property type="project" value="TreeGrafter"/>
</dbReference>
<keyword evidence="2" id="KW-1003">Cell membrane</keyword>
<feature type="transmembrane region" description="Helical" evidence="15">
    <location>
        <begin position="106"/>
        <end position="124"/>
    </location>
</feature>
<dbReference type="GO" id="GO:0005886">
    <property type="term" value="C:plasma membrane"/>
    <property type="evidence" value="ECO:0007669"/>
    <property type="project" value="UniProtKB-SubCell"/>
</dbReference>
<dbReference type="PROSITE" id="PS00237">
    <property type="entry name" value="G_PROTEIN_RECEP_F1_1"/>
    <property type="match status" value="1"/>
</dbReference>
<comment type="caution">
    <text evidence="17">The sequence shown here is derived from an EMBL/GenBank/DDBJ whole genome shotgun (WGS) entry which is preliminary data.</text>
</comment>
<name>A0AAN8HUX8_CHAGU</name>
<dbReference type="Pfam" id="PF00001">
    <property type="entry name" value="7tm_1"/>
    <property type="match status" value="1"/>
</dbReference>
<feature type="transmembrane region" description="Helical" evidence="15">
    <location>
        <begin position="144"/>
        <end position="166"/>
    </location>
</feature>
<evidence type="ECO:0000256" key="9">
    <source>
        <dbReference type="ARBA" id="ARBA00023180"/>
    </source>
</evidence>
<evidence type="ECO:0000259" key="16">
    <source>
        <dbReference type="PROSITE" id="PS50262"/>
    </source>
</evidence>
<evidence type="ECO:0000256" key="8">
    <source>
        <dbReference type="ARBA" id="ARBA00023170"/>
    </source>
</evidence>
<comment type="similarity">
    <text evidence="13">Belongs to the G-protein coupled receptor 1 family.</text>
</comment>
<proteinExistence type="inferred from homology"/>
<gene>
    <name evidence="17" type="ORF">CgunFtcFv8_010152</name>
</gene>
<keyword evidence="18" id="KW-1185">Reference proteome</keyword>
<feature type="transmembrane region" description="Helical" evidence="15">
    <location>
        <begin position="197"/>
        <end position="217"/>
    </location>
</feature>
<evidence type="ECO:0000256" key="13">
    <source>
        <dbReference type="RuleBase" id="RU000688"/>
    </source>
</evidence>
<evidence type="ECO:0000256" key="6">
    <source>
        <dbReference type="ARBA" id="ARBA00023136"/>
    </source>
</evidence>
<evidence type="ECO:0000256" key="2">
    <source>
        <dbReference type="ARBA" id="ARBA00022475"/>
    </source>
</evidence>
<dbReference type="Gene3D" id="1.20.1070.10">
    <property type="entry name" value="Rhodopsin 7-helix transmembrane proteins"/>
    <property type="match status" value="1"/>
</dbReference>